<organism evidence="7 8">
    <name type="scientific">Sphingobium fuliginis ATCC 27551</name>
    <dbReference type="NCBI Taxonomy" id="1208342"/>
    <lineage>
        <taxon>Bacteria</taxon>
        <taxon>Pseudomonadati</taxon>
        <taxon>Pseudomonadota</taxon>
        <taxon>Alphaproteobacteria</taxon>
        <taxon>Sphingomonadales</taxon>
        <taxon>Sphingomonadaceae</taxon>
        <taxon>Sphingobium</taxon>
    </lineage>
</organism>
<dbReference type="SUPFAM" id="SSF81296">
    <property type="entry name" value="E set domains"/>
    <property type="match status" value="1"/>
</dbReference>
<dbReference type="EMBL" id="CP041016">
    <property type="protein sequence ID" value="QDC38121.1"/>
    <property type="molecule type" value="Genomic_DNA"/>
</dbReference>
<sequence length="503" mass="55750">MMTAMTNNSSTGIGRRAMIAASGAALLLPHSVLAQNRAEAFSWTMLIARAQRLARGAFMVTPFFPGADRIGYDAFNEARFRDERTIWNESGDDTGIRLFPLSGTVQQPVEIALVEKGRATPLRYDPAMFDAPPGNAVRALGPNAGFAGFRIMNQARDGDWLSFLGATYFRAPAERQFGLSARAVAINTSIAGKEEFPRFTHFWLERTGRSSVTVYALMDSASLTGAFRFANELTPQGVRQDVDAVLFTRKAIAELGLMPMTSMFWYDQADRRTRTDWRPEIHDSDLLSIAGADGTVHCRPLVNPSAPRVDVFEERNPKGFGLLQRDRNFDHYQDDGVFYERRPSLWATSRKPLGAGQVRLYAFPTDSEYTDNVAAYWTPAAPTRAGSRIEASYRLDWSAARAPASAGLATVENIWTGQSGEAGVDRFLVDFAGVPTGSRPDIWVDLAGGTLVKKAGYPVLHQKDMFRMVLDIRRDRGRPTDIRAQLRAGNRPFSEYVHYPLGA</sequence>
<proteinExistence type="inferred from homology"/>
<dbReference type="Gene3D" id="2.60.40.10">
    <property type="entry name" value="Immunoglobulins"/>
    <property type="match status" value="1"/>
</dbReference>
<dbReference type="RefSeq" id="WP_140042543.1">
    <property type="nucleotide sequence ID" value="NZ_CP041016.1"/>
</dbReference>
<evidence type="ECO:0000256" key="5">
    <source>
        <dbReference type="ARBA" id="ARBA00022764"/>
    </source>
</evidence>
<dbReference type="Pfam" id="PF04349">
    <property type="entry name" value="MdoG"/>
    <property type="match status" value="1"/>
</dbReference>
<accession>A0A5B8CLR0</accession>
<dbReference type="KEGG" id="sufl:FIL70_13690"/>
<comment type="pathway">
    <text evidence="2">Glycan metabolism; osmoregulated periplasmic glucan (OPG) biosynthesis.</text>
</comment>
<evidence type="ECO:0000313" key="8">
    <source>
        <dbReference type="Proteomes" id="UP000311469"/>
    </source>
</evidence>
<name>A0A5B8CLR0_SPHSA</name>
<dbReference type="Proteomes" id="UP000311469">
    <property type="component" value="Chromosome cSF1"/>
</dbReference>
<feature type="domain" description="Glucan biosynthesis periplasmic MdoG C-terminal" evidence="6">
    <location>
        <begin position="41"/>
        <end position="499"/>
    </location>
</feature>
<reference evidence="7 8" key="1">
    <citation type="submission" date="2019-06" db="EMBL/GenBank/DDBJ databases">
        <title>Genome organization and adaptive potential of archetypical organophosphate degarding Sphingobium fuliginis ATCC 27551.</title>
        <authorList>
            <person name="Sarwar A."/>
            <person name="Parthasarathy S."/>
            <person name="Singh C."/>
            <person name="Siddavattam D."/>
        </authorList>
    </citation>
    <scope>NUCLEOTIDE SEQUENCE [LARGE SCALE GENOMIC DNA]</scope>
    <source>
        <strain evidence="7 8">ATCC 27551</strain>
    </source>
</reference>
<dbReference type="PIRSF" id="PIRSF006281">
    <property type="entry name" value="MdoG"/>
    <property type="match status" value="1"/>
</dbReference>
<dbReference type="UniPathway" id="UPA00637"/>
<dbReference type="InterPro" id="IPR011013">
    <property type="entry name" value="Gal_mutarotase_sf_dom"/>
</dbReference>
<dbReference type="GO" id="GO:0003824">
    <property type="term" value="F:catalytic activity"/>
    <property type="evidence" value="ECO:0007669"/>
    <property type="project" value="InterPro"/>
</dbReference>
<dbReference type="InterPro" id="IPR007444">
    <property type="entry name" value="Glucan_biosyn_MdoG_C"/>
</dbReference>
<dbReference type="InterPro" id="IPR014718">
    <property type="entry name" value="GH-type_carb-bd"/>
</dbReference>
<evidence type="ECO:0000313" key="7">
    <source>
        <dbReference type="EMBL" id="QDC38121.1"/>
    </source>
</evidence>
<keyword evidence="4" id="KW-0732">Signal</keyword>
<comment type="similarity">
    <text evidence="3">Belongs to the OpgD/OpgG family.</text>
</comment>
<dbReference type="InterPro" id="IPR014438">
    <property type="entry name" value="Glucan_biosyn_MdoG/MdoD"/>
</dbReference>
<dbReference type="AlphaFoldDB" id="A0A5B8CLR0"/>
<evidence type="ECO:0000256" key="3">
    <source>
        <dbReference type="ARBA" id="ARBA00009284"/>
    </source>
</evidence>
<dbReference type="GO" id="GO:0051274">
    <property type="term" value="P:beta-glucan biosynthetic process"/>
    <property type="evidence" value="ECO:0007669"/>
    <property type="project" value="TreeGrafter"/>
</dbReference>
<evidence type="ECO:0000256" key="4">
    <source>
        <dbReference type="ARBA" id="ARBA00022729"/>
    </source>
</evidence>
<protein>
    <submittedName>
        <fullName evidence="7">Glucan biosynthesis protein D</fullName>
    </submittedName>
</protein>
<dbReference type="InterPro" id="IPR014756">
    <property type="entry name" value="Ig_E-set"/>
</dbReference>
<gene>
    <name evidence="7" type="ORF">FIL70_13690</name>
</gene>
<dbReference type="GO" id="GO:0030246">
    <property type="term" value="F:carbohydrate binding"/>
    <property type="evidence" value="ECO:0007669"/>
    <property type="project" value="InterPro"/>
</dbReference>
<dbReference type="GO" id="GO:0030288">
    <property type="term" value="C:outer membrane-bounded periplasmic space"/>
    <property type="evidence" value="ECO:0007669"/>
    <property type="project" value="TreeGrafter"/>
</dbReference>
<comment type="subcellular location">
    <subcellularLocation>
        <location evidence="1">Periplasm</location>
    </subcellularLocation>
</comment>
<evidence type="ECO:0000256" key="2">
    <source>
        <dbReference type="ARBA" id="ARBA00005001"/>
    </source>
</evidence>
<evidence type="ECO:0000259" key="6">
    <source>
        <dbReference type="Pfam" id="PF04349"/>
    </source>
</evidence>
<keyword evidence="5" id="KW-0574">Periplasm</keyword>
<dbReference type="InterPro" id="IPR013783">
    <property type="entry name" value="Ig-like_fold"/>
</dbReference>
<evidence type="ECO:0000256" key="1">
    <source>
        <dbReference type="ARBA" id="ARBA00004418"/>
    </source>
</evidence>
<dbReference type="Gene3D" id="2.70.98.10">
    <property type="match status" value="1"/>
</dbReference>
<dbReference type="PANTHER" id="PTHR30504">
    <property type="entry name" value="GLUCANS BIOSYNTHESIS PROTEIN"/>
    <property type="match status" value="1"/>
</dbReference>
<dbReference type="PANTHER" id="PTHR30504:SF3">
    <property type="entry name" value="GLUCANS BIOSYNTHESIS PROTEIN D"/>
    <property type="match status" value="1"/>
</dbReference>
<dbReference type="SUPFAM" id="SSF74650">
    <property type="entry name" value="Galactose mutarotase-like"/>
    <property type="match status" value="1"/>
</dbReference>